<evidence type="ECO:0000256" key="1">
    <source>
        <dbReference type="ARBA" id="ARBA00022737"/>
    </source>
</evidence>
<evidence type="ECO:0000313" key="5">
    <source>
        <dbReference type="EMBL" id="QEL54887.1"/>
    </source>
</evidence>
<feature type="repeat" description="ANK" evidence="3">
    <location>
        <begin position="405"/>
        <end position="437"/>
    </location>
</feature>
<evidence type="ECO:0000313" key="6">
    <source>
        <dbReference type="Proteomes" id="UP000322079"/>
    </source>
</evidence>
<dbReference type="Gene3D" id="1.25.40.20">
    <property type="entry name" value="Ankyrin repeat-containing domain"/>
    <property type="match status" value="2"/>
</dbReference>
<feature type="signal peptide" evidence="4">
    <location>
        <begin position="1"/>
        <end position="17"/>
    </location>
</feature>
<name>A0A5C1DG11_9NEIS</name>
<gene>
    <name evidence="5" type="ORF">FYK34_04555</name>
</gene>
<accession>A0A5C1DG11</accession>
<dbReference type="AlphaFoldDB" id="A0A5C1DG11"/>
<dbReference type="PANTHER" id="PTHR24198:SF165">
    <property type="entry name" value="ANKYRIN REPEAT-CONTAINING PROTEIN-RELATED"/>
    <property type="match status" value="1"/>
</dbReference>
<reference evidence="5 6" key="1">
    <citation type="submission" date="2019-08" db="EMBL/GenBank/DDBJ databases">
        <title>Chromobacterium paludis, a novel bacterium isolated from a Maryland marsh pond.</title>
        <authorList>
            <person name="Blackburn M.B."/>
            <person name="Gundersen-Rindal D.E."/>
        </authorList>
    </citation>
    <scope>NUCLEOTIDE SEQUENCE [LARGE SCALE GENOMIC DNA]</scope>
    <source>
        <strain evidence="6">IIBBL 257-1</strain>
    </source>
</reference>
<dbReference type="PANTHER" id="PTHR24198">
    <property type="entry name" value="ANKYRIN REPEAT AND PROTEIN KINASE DOMAIN-CONTAINING PROTEIN"/>
    <property type="match status" value="1"/>
</dbReference>
<dbReference type="PROSITE" id="PS50297">
    <property type="entry name" value="ANK_REP_REGION"/>
    <property type="match status" value="2"/>
</dbReference>
<evidence type="ECO:0000256" key="4">
    <source>
        <dbReference type="SAM" id="SignalP"/>
    </source>
</evidence>
<keyword evidence="1" id="KW-0677">Repeat</keyword>
<evidence type="ECO:0000256" key="3">
    <source>
        <dbReference type="PROSITE-ProRule" id="PRU00023"/>
    </source>
</evidence>
<dbReference type="Proteomes" id="UP000322079">
    <property type="component" value="Chromosome"/>
</dbReference>
<feature type="repeat" description="ANK" evidence="3">
    <location>
        <begin position="142"/>
        <end position="174"/>
    </location>
</feature>
<dbReference type="InterPro" id="IPR036770">
    <property type="entry name" value="Ankyrin_rpt-contain_sf"/>
</dbReference>
<dbReference type="RefSeq" id="WP_149295263.1">
    <property type="nucleotide sequence ID" value="NZ_CP043473.1"/>
</dbReference>
<protein>
    <recommendedName>
        <fullName evidence="7">Ankyrin repeat domain-containing protein</fullName>
    </recommendedName>
</protein>
<keyword evidence="6" id="KW-1185">Reference proteome</keyword>
<dbReference type="KEGG" id="chrm:FYK34_04555"/>
<feature type="chain" id="PRO_5022701704" description="Ankyrin repeat domain-containing protein" evidence="4">
    <location>
        <begin position="18"/>
        <end position="982"/>
    </location>
</feature>
<keyword evidence="4" id="KW-0732">Signal</keyword>
<dbReference type="EMBL" id="CP043473">
    <property type="protein sequence ID" value="QEL54887.1"/>
    <property type="molecule type" value="Genomic_DNA"/>
</dbReference>
<dbReference type="Pfam" id="PF00023">
    <property type="entry name" value="Ank"/>
    <property type="match status" value="2"/>
</dbReference>
<dbReference type="SMART" id="SM00248">
    <property type="entry name" value="ANK"/>
    <property type="match status" value="7"/>
</dbReference>
<keyword evidence="2 3" id="KW-0040">ANK repeat</keyword>
<dbReference type="PROSITE" id="PS50088">
    <property type="entry name" value="ANK_REPEAT"/>
    <property type="match status" value="2"/>
</dbReference>
<proteinExistence type="predicted"/>
<dbReference type="InterPro" id="IPR002110">
    <property type="entry name" value="Ankyrin_rpt"/>
</dbReference>
<dbReference type="SUPFAM" id="SSF48403">
    <property type="entry name" value="Ankyrin repeat"/>
    <property type="match status" value="1"/>
</dbReference>
<organism evidence="5 6">
    <name type="scientific">Chromobacterium paludis</name>
    <dbReference type="NCBI Taxonomy" id="2605945"/>
    <lineage>
        <taxon>Bacteria</taxon>
        <taxon>Pseudomonadati</taxon>
        <taxon>Pseudomonadota</taxon>
        <taxon>Betaproteobacteria</taxon>
        <taxon>Neisseriales</taxon>
        <taxon>Chromobacteriaceae</taxon>
        <taxon>Chromobacterium</taxon>
    </lineage>
</organism>
<sequence>MTLLLALAWPSAADAQAASAMAAAPCDCKDPYREYQKPPTADVLALFQAAQDGDEARFAEKIAGIADVSEYAVKGRPLLDVLLSLSPKLLPPGQYWAAWSNLPAQTRQQIKARHEAMLPAKTRMLALALQHGASVKDVSYQARRPPLQSALVWGTPEMVKLLLAHGADVNQTGETGQTALEVALEPAFSRDAGWKPVFVSPEARTAMIEMLLKAGARRPFQSLDEDRGPGGRPYADELLWPAVAAMTRGDEVMSRISALGTTPALDDGQDSSLAMAARTGNLGGLQWLKRHLPRTIDQAKSESDGKMGPFDLWLNAAAWALYPHDRFGVPGASRDQILSALIVPGMPWLQSTGKWAGEWDPLERGNRSFPQTGNTLLHHLVHAGDEAWVARVVKLGAPVDGAPGESQTPMAQAVKDGNVSMVRLLLSLGADPLAKQVASSPLFAAIVPDPFADEVSAEQERSRRARRVEMLRLMLAKLTPEQKARLSQPANSPFPAALMRYGESAGEMVNALLAAGLSVPPLDGLTLADALRVDDPKVMQALFDQGLRVRERESGDVPVLVVARKRHDLMARLLDAGANPNLHDGFGMSAVAWAVRLGDVQGLDLLLAKGGKLDDAVKGKPMAVLHELAVRSGSAAMLARLGWASASLAPLCFAGQWDLEALVLESDDARWSWLLRQGFGKASGADCSKSSASERLLISLLADKDSYEAGWSGARLTKRLPQLARRSPVSPQFGRKAMREAADAGRQDVVQALQGLGFAVPRGNAKPIVMHPVSVGERAAMAKLAGDYYLRGVREVGSQIRLGADGRFAFMLSYGAVDQVAQGQWGLRGKEVWFQSADTAEAPGWQPYRLEQVARSGAPLGAGPYRIQVRYRQRTVDNVAVTVFGCQAPQRDQGLTQGNGWTSMGMEGNICQIVLRYPGIQRGKPYVYDLPAAERAAGRRDFVFEATPGKQDESQPFQARMAREGESLVWLDTDRHWRYVKQ</sequence>
<evidence type="ECO:0000256" key="2">
    <source>
        <dbReference type="ARBA" id="ARBA00023043"/>
    </source>
</evidence>
<evidence type="ECO:0008006" key="7">
    <source>
        <dbReference type="Google" id="ProtNLM"/>
    </source>
</evidence>